<dbReference type="GO" id="GO:0004376">
    <property type="term" value="F:GPI mannosyltransferase activity"/>
    <property type="evidence" value="ECO:0007669"/>
    <property type="project" value="InterPro"/>
</dbReference>
<dbReference type="EMBL" id="CP121270">
    <property type="protein sequence ID" value="WFP24828.1"/>
    <property type="molecule type" value="Genomic_DNA"/>
</dbReference>
<name>A0AAX3T6M9_9ACTN</name>
<keyword evidence="2" id="KW-1133">Transmembrane helix</keyword>
<accession>A0AAX3T6M9</accession>
<proteinExistence type="predicted"/>
<sequence>MSERRTTPGRWSARLSGRGETAVIVLVSVLATAATMFWSFQAKLRCGGAPFDALGRSDNWPTGDPDAVIPCYSDLMYLWLGRDINTHVFPYIHGGITSDGTLFGGVVEYPVLSGVLMFVGAVGADTDTEFFTQSALLLAPFGFAITVLLASMVRWWALLWAATPPLVLYSFHNWELPVVATAVGAVAVMAWGASVHPVTRRRRLPLRTSAVIAAVLLAIGFCLKLYPGIFVLPLAAYVLTRGAGGARMVERRRDARGGLDWTGAGWVAGAAVVTVVAIQLPFMVLGFDGWKAALSFQSRRRADVDTNSIWYWGLRYLTGTGDTYHSLVSVLSPLLILTTFAVAMYLGWRRFDRVGTFPWIGVSGAMLAGFMLFHKVHSPQYTLWILPFFVLMKVRWSVILTYLLTDLALDLTIFRLFPIRDAGEPLPWWIVTGVAGSVWVHAALLAYLIVTLPRTPLREPLASRVAAHVHDATDQGSADAPRHPPRDAMAKGSS</sequence>
<evidence type="ECO:0008006" key="5">
    <source>
        <dbReference type="Google" id="ProtNLM"/>
    </source>
</evidence>
<evidence type="ECO:0000256" key="1">
    <source>
        <dbReference type="SAM" id="MobiDB-lite"/>
    </source>
</evidence>
<dbReference type="RefSeq" id="WP_165629373.1">
    <property type="nucleotide sequence ID" value="NZ_CP121270.1"/>
</dbReference>
<feature type="transmembrane region" description="Helical" evidence="2">
    <location>
        <begin position="266"/>
        <end position="290"/>
    </location>
</feature>
<evidence type="ECO:0000256" key="2">
    <source>
        <dbReference type="SAM" id="Phobius"/>
    </source>
</evidence>
<gene>
    <name evidence="3" type="ORF">P9A14_22380</name>
</gene>
<dbReference type="Proteomes" id="UP001213504">
    <property type="component" value="Chromosome"/>
</dbReference>
<keyword evidence="2" id="KW-0812">Transmembrane</keyword>
<feature type="transmembrane region" description="Helical" evidence="2">
    <location>
        <begin position="177"/>
        <end position="198"/>
    </location>
</feature>
<dbReference type="GO" id="GO:0016020">
    <property type="term" value="C:membrane"/>
    <property type="evidence" value="ECO:0007669"/>
    <property type="project" value="InterPro"/>
</dbReference>
<dbReference type="InterPro" id="IPR007704">
    <property type="entry name" value="PIG-M"/>
</dbReference>
<evidence type="ECO:0000313" key="4">
    <source>
        <dbReference type="Proteomes" id="UP001213504"/>
    </source>
</evidence>
<feature type="region of interest" description="Disordered" evidence="1">
    <location>
        <begin position="471"/>
        <end position="494"/>
    </location>
</feature>
<reference evidence="3" key="1">
    <citation type="submission" date="2023-04" db="EMBL/GenBank/DDBJ databases">
        <title>Complete genome sequence of a phthalic acid esters degrading bacterial strain.</title>
        <authorList>
            <person name="Weng L."/>
            <person name="Jia Y."/>
            <person name="Ren L."/>
        </authorList>
    </citation>
    <scope>NUCLEOTIDE SEQUENCE</scope>
    <source>
        <strain evidence="3">RL-LY01</strain>
    </source>
</reference>
<feature type="transmembrane region" description="Helical" evidence="2">
    <location>
        <begin position="106"/>
        <end position="124"/>
    </location>
</feature>
<dbReference type="GO" id="GO:0051751">
    <property type="term" value="F:alpha-1,4-mannosyltransferase activity"/>
    <property type="evidence" value="ECO:0007669"/>
    <property type="project" value="InterPro"/>
</dbReference>
<evidence type="ECO:0000313" key="3">
    <source>
        <dbReference type="EMBL" id="WFP24828.1"/>
    </source>
</evidence>
<dbReference type="GO" id="GO:0006506">
    <property type="term" value="P:GPI anchor biosynthetic process"/>
    <property type="evidence" value="ECO:0007669"/>
    <property type="project" value="InterPro"/>
</dbReference>
<dbReference type="Pfam" id="PF05007">
    <property type="entry name" value="Mannosyl_trans"/>
    <property type="match status" value="1"/>
</dbReference>
<feature type="transmembrane region" description="Helical" evidence="2">
    <location>
        <begin position="210"/>
        <end position="239"/>
    </location>
</feature>
<feature type="transmembrane region" description="Helical" evidence="2">
    <location>
        <begin position="21"/>
        <end position="40"/>
    </location>
</feature>
<feature type="transmembrane region" description="Helical" evidence="2">
    <location>
        <begin position="324"/>
        <end position="348"/>
    </location>
</feature>
<feature type="transmembrane region" description="Helical" evidence="2">
    <location>
        <begin position="136"/>
        <end position="157"/>
    </location>
</feature>
<organism evidence="3 4">
    <name type="scientific">Gordonia hongkongensis</name>
    <dbReference type="NCBI Taxonomy" id="1701090"/>
    <lineage>
        <taxon>Bacteria</taxon>
        <taxon>Bacillati</taxon>
        <taxon>Actinomycetota</taxon>
        <taxon>Actinomycetes</taxon>
        <taxon>Mycobacteriales</taxon>
        <taxon>Gordoniaceae</taxon>
        <taxon>Gordonia</taxon>
    </lineage>
</organism>
<feature type="transmembrane region" description="Helical" evidence="2">
    <location>
        <begin position="426"/>
        <end position="450"/>
    </location>
</feature>
<feature type="compositionally biased region" description="Basic and acidic residues" evidence="1">
    <location>
        <begin position="480"/>
        <end position="494"/>
    </location>
</feature>
<dbReference type="AlphaFoldDB" id="A0AAX3T6M9"/>
<keyword evidence="2" id="KW-0472">Membrane</keyword>
<feature type="transmembrane region" description="Helical" evidence="2">
    <location>
        <begin position="354"/>
        <end position="373"/>
    </location>
</feature>
<protein>
    <recommendedName>
        <fullName evidence="5">DUF2029 domain-containing protein</fullName>
    </recommendedName>
</protein>
<feature type="transmembrane region" description="Helical" evidence="2">
    <location>
        <begin position="394"/>
        <end position="414"/>
    </location>
</feature>